<dbReference type="RefSeq" id="WP_418159389.1">
    <property type="nucleotide sequence ID" value="NZ_JBBLZC010000008.1"/>
</dbReference>
<evidence type="ECO:0000313" key="4">
    <source>
        <dbReference type="EMBL" id="MEK0083541.1"/>
    </source>
</evidence>
<dbReference type="InterPro" id="IPR020845">
    <property type="entry name" value="AMP-binding_CS"/>
</dbReference>
<dbReference type="SUPFAM" id="SSF69593">
    <property type="entry name" value="Glycerol-3-phosphate (1)-acyltransferase"/>
    <property type="match status" value="1"/>
</dbReference>
<feature type="domain" description="Phospholipid/glycerol acyltransferase" evidence="3">
    <location>
        <begin position="38"/>
        <end position="148"/>
    </location>
</feature>
<dbReference type="PANTHER" id="PTHR43201">
    <property type="entry name" value="ACYL-COA SYNTHETASE"/>
    <property type="match status" value="1"/>
</dbReference>
<dbReference type="InterPro" id="IPR000873">
    <property type="entry name" value="AMP-dep_synth/lig_dom"/>
</dbReference>
<proteinExistence type="inferred from homology"/>
<dbReference type="EMBL" id="JBBLZC010000008">
    <property type="protein sequence ID" value="MEK0083541.1"/>
    <property type="molecule type" value="Genomic_DNA"/>
</dbReference>
<dbReference type="InterPro" id="IPR045851">
    <property type="entry name" value="AMP-bd_C_sf"/>
</dbReference>
<keyword evidence="2" id="KW-0436">Ligase</keyword>
<dbReference type="SMART" id="SM00563">
    <property type="entry name" value="PlsC"/>
    <property type="match status" value="1"/>
</dbReference>
<dbReference type="Proteomes" id="UP001375743">
    <property type="component" value="Unassembled WGS sequence"/>
</dbReference>
<evidence type="ECO:0000259" key="3">
    <source>
        <dbReference type="SMART" id="SM00563"/>
    </source>
</evidence>
<dbReference type="PANTHER" id="PTHR43201:SF5">
    <property type="entry name" value="MEDIUM-CHAIN ACYL-COA LIGASE ACSF2, MITOCHONDRIAL"/>
    <property type="match status" value="1"/>
</dbReference>
<sequence>MLSSRVLRSILHAILRILYRYEVRGMEHTAIIRPGEKVLVVVNHISFLDGAFLMAALPRIPVFAINTDMANRWWLKPFWRVANLHPLDPTNPLAVKELINKINQGRPCVIFPEGRISVTGALMKIYAGPAYIADRTGAAIIPVRLDGPELTPFSRLKQGQVTRHLFPKVIVTICEPCRLEVGPGLRGKERRKAANLQLYEIMSTMVFRTTHWGDTLFEALLRARSRHGWRYVAVQDTSGIQIDYMRLVAGAMVLGRKLAAETRPGERVGVLLPNVNAAAVVFMALQAMGRVPAMLNFSAGPANLEAAAVMAELGLVVSSAEFVRKGKLEPVVAAIGSHARLLWLEEVRETIGRMDRLRGFVEGLLARKIHGRLRLKRDDPAAVLFTSGSEGRPKGVVLSHRNILANCAQLSARVDFNQLDRCFNALPIFHSFGLTGGMLLPILGGVRVYMYPSPLHYRLVPEMVYDSDSTIIFGTNAFFKGYARMADPYDFRSLRYAFAGGEAVQEETQRLWFEKFGIRILTGYGATETAPVIAVNTPMHYRAGTVGRFLPGIEWRLEPVAGLERGGRLWVKGPNVMLGYLRYERPGVLQPPEDGWYDTGDIVDVDKDGFVSIIGRAKRFAKIGGEMVSLGAIEDLVVSLRPEGHHAVIALPDPRKGERLVLVTNDETLERSEILAAARKKGMSEITVPAEIVRMPKLPVLGTGKTDYPEVQKIVTSYLSAA</sequence>
<dbReference type="PROSITE" id="PS00455">
    <property type="entry name" value="AMP_BINDING"/>
    <property type="match status" value="1"/>
</dbReference>
<comment type="caution">
    <text evidence="4">The sequence shown here is derived from an EMBL/GenBank/DDBJ whole genome shotgun (WGS) entry which is preliminary data.</text>
</comment>
<accession>A0ABU8XQP8</accession>
<gene>
    <name evidence="4" type="ORF">U1T56_10285</name>
</gene>
<dbReference type="Gene3D" id="3.30.300.30">
    <property type="match status" value="1"/>
</dbReference>
<dbReference type="InterPro" id="IPR042099">
    <property type="entry name" value="ANL_N_sf"/>
</dbReference>
<dbReference type="Gene3D" id="3.40.50.12780">
    <property type="entry name" value="N-terminal domain of ligase-like"/>
    <property type="match status" value="1"/>
</dbReference>
<dbReference type="CDD" id="cd07989">
    <property type="entry name" value="LPLAT_AGPAT-like"/>
    <property type="match status" value="1"/>
</dbReference>
<dbReference type="SUPFAM" id="SSF56801">
    <property type="entry name" value="Acetyl-CoA synthetase-like"/>
    <property type="match status" value="1"/>
</dbReference>
<name>A0ABU8XQP8_9PROT</name>
<evidence type="ECO:0000256" key="1">
    <source>
        <dbReference type="ARBA" id="ARBA00006432"/>
    </source>
</evidence>
<reference evidence="4 5" key="1">
    <citation type="submission" date="2024-01" db="EMBL/GenBank/DDBJ databases">
        <title>Multi-omics insights into the function and evolution of sodium benzoate biodegradation pathways in Benzoatithermus flavus gen. nov., sp. nov. from hot spring.</title>
        <authorList>
            <person name="Hu C.-J."/>
            <person name="Li W.-J."/>
        </authorList>
    </citation>
    <scope>NUCLEOTIDE SEQUENCE [LARGE SCALE GENOMIC DNA]</scope>
    <source>
        <strain evidence="4 5">SYSU G07066</strain>
    </source>
</reference>
<organism evidence="4 5">
    <name type="scientific">Benzoatithermus flavus</name>
    <dbReference type="NCBI Taxonomy" id="3108223"/>
    <lineage>
        <taxon>Bacteria</taxon>
        <taxon>Pseudomonadati</taxon>
        <taxon>Pseudomonadota</taxon>
        <taxon>Alphaproteobacteria</taxon>
        <taxon>Geminicoccales</taxon>
        <taxon>Geminicoccaceae</taxon>
        <taxon>Benzoatithermus</taxon>
    </lineage>
</organism>
<dbReference type="Pfam" id="PF01553">
    <property type="entry name" value="Acyltransferase"/>
    <property type="match status" value="1"/>
</dbReference>
<evidence type="ECO:0000256" key="2">
    <source>
        <dbReference type="ARBA" id="ARBA00022598"/>
    </source>
</evidence>
<protein>
    <submittedName>
        <fullName evidence="4">AMP-binding protein</fullName>
    </submittedName>
</protein>
<evidence type="ECO:0000313" key="5">
    <source>
        <dbReference type="Proteomes" id="UP001375743"/>
    </source>
</evidence>
<dbReference type="Pfam" id="PF00501">
    <property type="entry name" value="AMP-binding"/>
    <property type="match status" value="1"/>
</dbReference>
<dbReference type="InterPro" id="IPR002123">
    <property type="entry name" value="Plipid/glycerol_acylTrfase"/>
</dbReference>
<comment type="similarity">
    <text evidence="1">Belongs to the ATP-dependent AMP-binding enzyme family.</text>
</comment>
<keyword evidence="5" id="KW-1185">Reference proteome</keyword>